<dbReference type="PANTHER" id="PTHR22683:SF41">
    <property type="entry name" value="DNA TRANSLOCASE FTSK"/>
    <property type="match status" value="1"/>
</dbReference>
<dbReference type="Proteomes" id="UP000292346">
    <property type="component" value="Unassembled WGS sequence"/>
</dbReference>
<evidence type="ECO:0000256" key="1">
    <source>
        <dbReference type="ARBA" id="ARBA00022741"/>
    </source>
</evidence>
<dbReference type="GO" id="GO:0007017">
    <property type="term" value="P:microtubule-based process"/>
    <property type="evidence" value="ECO:0007669"/>
    <property type="project" value="InterPro"/>
</dbReference>
<dbReference type="InterPro" id="IPR027417">
    <property type="entry name" value="P-loop_NTPase"/>
</dbReference>
<feature type="binding site" evidence="3">
    <location>
        <begin position="225"/>
        <end position="232"/>
    </location>
    <ligand>
        <name>ATP</name>
        <dbReference type="ChEBI" id="CHEBI:30616"/>
    </ligand>
</feature>
<evidence type="ECO:0000313" key="7">
    <source>
        <dbReference type="Proteomes" id="UP000292346"/>
    </source>
</evidence>
<dbReference type="PROSITE" id="PS50901">
    <property type="entry name" value="FTSK"/>
    <property type="match status" value="1"/>
</dbReference>
<accession>A0A4R0HL25</accession>
<dbReference type="GO" id="GO:0003677">
    <property type="term" value="F:DNA binding"/>
    <property type="evidence" value="ECO:0007669"/>
    <property type="project" value="InterPro"/>
</dbReference>
<dbReference type="SMART" id="SM00382">
    <property type="entry name" value="AAA"/>
    <property type="match status" value="1"/>
</dbReference>
<organism evidence="6 7">
    <name type="scientific">Kribbella soli</name>
    <dbReference type="NCBI Taxonomy" id="1124743"/>
    <lineage>
        <taxon>Bacteria</taxon>
        <taxon>Bacillati</taxon>
        <taxon>Actinomycetota</taxon>
        <taxon>Actinomycetes</taxon>
        <taxon>Propionibacteriales</taxon>
        <taxon>Kribbellaceae</taxon>
        <taxon>Kribbella</taxon>
    </lineage>
</organism>
<feature type="domain" description="FtsK" evidence="5">
    <location>
        <begin position="209"/>
        <end position="393"/>
    </location>
</feature>
<gene>
    <name evidence="6" type="ORF">E0H45_08290</name>
</gene>
<dbReference type="PROSITE" id="PS00227">
    <property type="entry name" value="TUBULIN"/>
    <property type="match status" value="1"/>
</dbReference>
<dbReference type="GO" id="GO:0005525">
    <property type="term" value="F:GTP binding"/>
    <property type="evidence" value="ECO:0007669"/>
    <property type="project" value="InterPro"/>
</dbReference>
<evidence type="ECO:0000256" key="2">
    <source>
        <dbReference type="ARBA" id="ARBA00022840"/>
    </source>
</evidence>
<feature type="transmembrane region" description="Helical" evidence="4">
    <location>
        <begin position="23"/>
        <end position="42"/>
    </location>
</feature>
<dbReference type="OrthoDB" id="3217500at2"/>
<dbReference type="PANTHER" id="PTHR22683">
    <property type="entry name" value="SPORULATION PROTEIN RELATED"/>
    <property type="match status" value="1"/>
</dbReference>
<name>A0A4R0HL25_9ACTN</name>
<keyword evidence="6" id="KW-0131">Cell cycle</keyword>
<dbReference type="Pfam" id="PF01580">
    <property type="entry name" value="FtsK_SpoIIIE"/>
    <property type="match status" value="1"/>
</dbReference>
<evidence type="ECO:0000256" key="4">
    <source>
        <dbReference type="SAM" id="Phobius"/>
    </source>
</evidence>
<evidence type="ECO:0000313" key="6">
    <source>
        <dbReference type="EMBL" id="TCC11273.1"/>
    </source>
</evidence>
<evidence type="ECO:0000259" key="5">
    <source>
        <dbReference type="PROSITE" id="PS50901"/>
    </source>
</evidence>
<feature type="transmembrane region" description="Helical" evidence="4">
    <location>
        <begin position="48"/>
        <end position="67"/>
    </location>
</feature>
<dbReference type="InterPro" id="IPR003593">
    <property type="entry name" value="AAA+_ATPase"/>
</dbReference>
<sequence length="480" mass="53537">MGKIKTGRDAAGGVPVVRMLASLLRYPGVMGPLLLTGFTAWWGLSHTWAHIIATGIVLGLVLGVWRLRRPQSFQRLVWWRVKAWWRRWFTYAPNWWWWMGRFGLSIKTEVRGWIVRPRIIKVRSNASTDSLLLDLPDGITPADIADCVDKLQHATRARRATTRQADPGQVWLDLYMRDPLVKTIPAVPIPESLRVEDLDGLVIGYAEDGSPWRLRVRGTHILVAGGTGSGKGSVIWSVLRALTPFIRAGLVVVHAIDPKGGMELDFGRDLFYRYEADDYEDMVQLLETAADEMDDRARYLRGRARKFTASPQTPLVLVVVDELMQLTTLLPGPDGRRQMGRVETALGRLLSKGRGPGYAVLATVVEPTKDIVTWRDIFPDRIALRLGSSSQVDMVLGEGQRDLGAEADNIALSLPGVGFIKVENSPVPIRVRAAYVTDDEIKAMAREYRSPHHLRPVDTTTAELVDVDELDQADETGEAA</sequence>
<dbReference type="GO" id="GO:0005874">
    <property type="term" value="C:microtubule"/>
    <property type="evidence" value="ECO:0007669"/>
    <property type="project" value="InterPro"/>
</dbReference>
<keyword evidence="2 3" id="KW-0067">ATP-binding</keyword>
<dbReference type="InterPro" id="IPR002543">
    <property type="entry name" value="FtsK_dom"/>
</dbReference>
<dbReference type="AlphaFoldDB" id="A0A4R0HL25"/>
<dbReference type="InterPro" id="IPR017975">
    <property type="entry name" value="Tubulin_CS"/>
</dbReference>
<keyword evidence="4" id="KW-1133">Transmembrane helix</keyword>
<keyword evidence="4" id="KW-0812">Transmembrane</keyword>
<dbReference type="EMBL" id="SJJZ01000001">
    <property type="protein sequence ID" value="TCC11273.1"/>
    <property type="molecule type" value="Genomic_DNA"/>
</dbReference>
<keyword evidence="7" id="KW-1185">Reference proteome</keyword>
<protein>
    <submittedName>
        <fullName evidence="6">Cell division protein FtsK</fullName>
    </submittedName>
</protein>
<dbReference type="Gene3D" id="3.40.50.300">
    <property type="entry name" value="P-loop containing nucleotide triphosphate hydrolases"/>
    <property type="match status" value="1"/>
</dbReference>
<keyword evidence="1 3" id="KW-0547">Nucleotide-binding</keyword>
<keyword evidence="4" id="KW-0472">Membrane</keyword>
<dbReference type="RefSeq" id="WP_131335762.1">
    <property type="nucleotide sequence ID" value="NZ_SJJZ01000001.1"/>
</dbReference>
<dbReference type="GO" id="GO:0051301">
    <property type="term" value="P:cell division"/>
    <property type="evidence" value="ECO:0007669"/>
    <property type="project" value="UniProtKB-KW"/>
</dbReference>
<dbReference type="SUPFAM" id="SSF52540">
    <property type="entry name" value="P-loop containing nucleoside triphosphate hydrolases"/>
    <property type="match status" value="1"/>
</dbReference>
<dbReference type="InterPro" id="IPR050206">
    <property type="entry name" value="FtsK/SpoIIIE/SftA"/>
</dbReference>
<dbReference type="GO" id="GO:0005524">
    <property type="term" value="F:ATP binding"/>
    <property type="evidence" value="ECO:0007669"/>
    <property type="project" value="UniProtKB-UniRule"/>
</dbReference>
<proteinExistence type="predicted"/>
<comment type="caution">
    <text evidence="6">The sequence shown here is derived from an EMBL/GenBank/DDBJ whole genome shotgun (WGS) entry which is preliminary data.</text>
</comment>
<reference evidence="6 7" key="1">
    <citation type="submission" date="2019-02" db="EMBL/GenBank/DDBJ databases">
        <title>Kribbella capetownensis sp. nov. and Kribbella speibonae sp. nov., isolated from soil.</title>
        <authorList>
            <person name="Curtis S.M."/>
            <person name="Norton I."/>
            <person name="Everest G.J."/>
            <person name="Meyers P.R."/>
        </authorList>
    </citation>
    <scope>NUCLEOTIDE SEQUENCE [LARGE SCALE GENOMIC DNA]</scope>
    <source>
        <strain evidence="6 7">KCTC 29219</strain>
    </source>
</reference>
<keyword evidence="6" id="KW-0132">Cell division</keyword>
<evidence type="ECO:0000256" key="3">
    <source>
        <dbReference type="PROSITE-ProRule" id="PRU00289"/>
    </source>
</evidence>